<sequence>MSTSPECPQCKSSAEATGTLGTNKISDGGGGEWAGILTHWTNANNKSATPRLIYFDIKEDIYHTDDPSSPLMPCGNGTSLNSKTVARPKNRNVSSCSTYACACAHRTLVF</sequence>
<accession>A0A4C1YS06</accession>
<organism evidence="2 3">
    <name type="scientific">Eumeta variegata</name>
    <name type="common">Bagworm moth</name>
    <name type="synonym">Eumeta japonica</name>
    <dbReference type="NCBI Taxonomy" id="151549"/>
    <lineage>
        <taxon>Eukaryota</taxon>
        <taxon>Metazoa</taxon>
        <taxon>Ecdysozoa</taxon>
        <taxon>Arthropoda</taxon>
        <taxon>Hexapoda</taxon>
        <taxon>Insecta</taxon>
        <taxon>Pterygota</taxon>
        <taxon>Neoptera</taxon>
        <taxon>Endopterygota</taxon>
        <taxon>Lepidoptera</taxon>
        <taxon>Glossata</taxon>
        <taxon>Ditrysia</taxon>
        <taxon>Tineoidea</taxon>
        <taxon>Psychidae</taxon>
        <taxon>Oiketicinae</taxon>
        <taxon>Eumeta</taxon>
    </lineage>
</organism>
<dbReference type="Proteomes" id="UP000299102">
    <property type="component" value="Unassembled WGS sequence"/>
</dbReference>
<keyword evidence="3" id="KW-1185">Reference proteome</keyword>
<dbReference type="EMBL" id="BGZK01001341">
    <property type="protein sequence ID" value="GBP77662.1"/>
    <property type="molecule type" value="Genomic_DNA"/>
</dbReference>
<name>A0A4C1YS06_EUMVA</name>
<proteinExistence type="predicted"/>
<protein>
    <submittedName>
        <fullName evidence="2">Uncharacterized protein</fullName>
    </submittedName>
</protein>
<dbReference type="AlphaFoldDB" id="A0A4C1YS06"/>
<gene>
    <name evidence="2" type="ORF">EVAR_57047_1</name>
</gene>
<feature type="region of interest" description="Disordered" evidence="1">
    <location>
        <begin position="1"/>
        <end position="30"/>
    </location>
</feature>
<reference evidence="2 3" key="1">
    <citation type="journal article" date="2019" name="Commun. Biol.">
        <title>The bagworm genome reveals a unique fibroin gene that provides high tensile strength.</title>
        <authorList>
            <person name="Kono N."/>
            <person name="Nakamura H."/>
            <person name="Ohtoshi R."/>
            <person name="Tomita M."/>
            <person name="Numata K."/>
            <person name="Arakawa K."/>
        </authorList>
    </citation>
    <scope>NUCLEOTIDE SEQUENCE [LARGE SCALE GENOMIC DNA]</scope>
</reference>
<evidence type="ECO:0000313" key="3">
    <source>
        <dbReference type="Proteomes" id="UP000299102"/>
    </source>
</evidence>
<comment type="caution">
    <text evidence="2">The sequence shown here is derived from an EMBL/GenBank/DDBJ whole genome shotgun (WGS) entry which is preliminary data.</text>
</comment>
<feature type="compositionally biased region" description="Polar residues" evidence="1">
    <location>
        <begin position="1"/>
        <end position="25"/>
    </location>
</feature>
<evidence type="ECO:0000313" key="2">
    <source>
        <dbReference type="EMBL" id="GBP77662.1"/>
    </source>
</evidence>
<evidence type="ECO:0000256" key="1">
    <source>
        <dbReference type="SAM" id="MobiDB-lite"/>
    </source>
</evidence>